<reference evidence="2 5" key="2">
    <citation type="journal article" date="2018" name="Nat. Biotechnol.">
        <title>A standardized bacterial taxonomy based on genome phylogeny substantially revises the tree of life.</title>
        <authorList>
            <person name="Parks D.H."/>
            <person name="Chuvochina M."/>
            <person name="Waite D.W."/>
            <person name="Rinke C."/>
            <person name="Skarshewski A."/>
            <person name="Chaumeil P.A."/>
            <person name="Hugenholtz P."/>
        </authorList>
    </citation>
    <scope>NUCLEOTIDE SEQUENCE [LARGE SCALE GENOMIC DNA]</scope>
    <source>
        <strain evidence="2">UBA9152</strain>
    </source>
</reference>
<proteinExistence type="predicted"/>
<evidence type="ECO:0000313" key="4">
    <source>
        <dbReference type="Proteomes" id="UP000033451"/>
    </source>
</evidence>
<evidence type="ECO:0008006" key="6">
    <source>
        <dbReference type="Google" id="ProtNLM"/>
    </source>
</evidence>
<dbReference type="PATRIC" id="fig|400772.4.peg.1437"/>
<dbReference type="PROSITE" id="PS51257">
    <property type="entry name" value="PROKAR_LIPOPROTEIN"/>
    <property type="match status" value="1"/>
</dbReference>
<dbReference type="OrthoDB" id="3784033at2"/>
<feature type="chain" id="PRO_5036292734" description="Lipoprotein" evidence="1">
    <location>
        <begin position="31"/>
        <end position="189"/>
    </location>
</feature>
<sequence length="189" mass="18789">MIRMPRLAATALVAVAAIGLLAGCAGRAVAHPAPSATALPTGITAWLATSPETAPSIVTSTSGQEAYLVVRNDTTQPIVINRVRIDDPRFLGLGYRVGAVSSSVAAGEEARIAVQLPEMICDETGSAATAAAEALTDASPRATPAATSAASATVSVGFALGAAVGVAYTPLDDPNGVLDSAYAAQCGAR</sequence>
<keyword evidence="4" id="KW-1185">Reference proteome</keyword>
<protein>
    <recommendedName>
        <fullName evidence="6">Lipoprotein</fullName>
    </recommendedName>
</protein>
<dbReference type="Proteomes" id="UP000033451">
    <property type="component" value="Unassembled WGS sequence"/>
</dbReference>
<reference evidence="3 4" key="1">
    <citation type="submission" date="2015-02" db="EMBL/GenBank/DDBJ databases">
        <title>Draft genome sequences of ten Microbacterium spp. with emphasis on heavy metal contaminated environments.</title>
        <authorList>
            <person name="Corretto E."/>
        </authorList>
    </citation>
    <scope>NUCLEOTIDE SEQUENCE [LARGE SCALE GENOMIC DNA]</scope>
    <source>
        <strain evidence="3 4">DSM 18659</strain>
    </source>
</reference>
<feature type="signal peptide" evidence="1">
    <location>
        <begin position="1"/>
        <end position="30"/>
    </location>
</feature>
<organism evidence="3 4">
    <name type="scientific">Microbacterium ginsengisoli</name>
    <dbReference type="NCBI Taxonomy" id="400772"/>
    <lineage>
        <taxon>Bacteria</taxon>
        <taxon>Bacillati</taxon>
        <taxon>Actinomycetota</taxon>
        <taxon>Actinomycetes</taxon>
        <taxon>Micrococcales</taxon>
        <taxon>Microbacteriaceae</taxon>
        <taxon>Microbacterium</taxon>
    </lineage>
</organism>
<dbReference type="AlphaFoldDB" id="A0A0F0LWI5"/>
<evidence type="ECO:0000313" key="2">
    <source>
        <dbReference type="EMBL" id="HAN24225.1"/>
    </source>
</evidence>
<evidence type="ECO:0000313" key="3">
    <source>
        <dbReference type="EMBL" id="KJL36665.1"/>
    </source>
</evidence>
<dbReference type="Proteomes" id="UP000257479">
    <property type="component" value="Unassembled WGS sequence"/>
</dbReference>
<evidence type="ECO:0000256" key="1">
    <source>
        <dbReference type="SAM" id="SignalP"/>
    </source>
</evidence>
<dbReference type="EMBL" id="DMNG01000112">
    <property type="protein sequence ID" value="HAN24225.1"/>
    <property type="molecule type" value="Genomic_DNA"/>
</dbReference>
<comment type="caution">
    <text evidence="3">The sequence shown here is derived from an EMBL/GenBank/DDBJ whole genome shotgun (WGS) entry which is preliminary data.</text>
</comment>
<accession>A0A0F0LWI5</accession>
<evidence type="ECO:0000313" key="5">
    <source>
        <dbReference type="Proteomes" id="UP000257479"/>
    </source>
</evidence>
<dbReference type="STRING" id="400772.RR49_01415"/>
<dbReference type="EMBL" id="JYIY01000072">
    <property type="protein sequence ID" value="KJL36665.1"/>
    <property type="molecule type" value="Genomic_DNA"/>
</dbReference>
<name>A0A0F0LWI5_9MICO</name>
<dbReference type="RefSeq" id="WP_045247365.1">
    <property type="nucleotide sequence ID" value="NZ_JYIY01000072.1"/>
</dbReference>
<keyword evidence="1" id="KW-0732">Signal</keyword>
<gene>
    <name evidence="2" type="ORF">DCP95_06570</name>
    <name evidence="3" type="ORF">RR49_01415</name>
</gene>